<evidence type="ECO:0000313" key="2">
    <source>
        <dbReference type="Proteomes" id="UP000827872"/>
    </source>
</evidence>
<dbReference type="Proteomes" id="UP000827872">
    <property type="component" value="Linkage Group LG12"/>
</dbReference>
<comment type="caution">
    <text evidence="1">The sequence shown here is derived from an EMBL/GenBank/DDBJ whole genome shotgun (WGS) entry which is preliminary data.</text>
</comment>
<proteinExistence type="predicted"/>
<keyword evidence="2" id="KW-1185">Reference proteome</keyword>
<organism evidence="1 2">
    <name type="scientific">Sphaerodactylus townsendi</name>
    <dbReference type="NCBI Taxonomy" id="933632"/>
    <lineage>
        <taxon>Eukaryota</taxon>
        <taxon>Metazoa</taxon>
        <taxon>Chordata</taxon>
        <taxon>Craniata</taxon>
        <taxon>Vertebrata</taxon>
        <taxon>Euteleostomi</taxon>
        <taxon>Lepidosauria</taxon>
        <taxon>Squamata</taxon>
        <taxon>Bifurcata</taxon>
        <taxon>Gekkota</taxon>
        <taxon>Sphaerodactylidae</taxon>
        <taxon>Sphaerodactylus</taxon>
    </lineage>
</organism>
<protein>
    <submittedName>
        <fullName evidence="1">Uncharacterized protein</fullName>
    </submittedName>
</protein>
<dbReference type="EMBL" id="CM037625">
    <property type="protein sequence ID" value="KAH7997971.1"/>
    <property type="molecule type" value="Genomic_DNA"/>
</dbReference>
<name>A0ACB8EYQ9_9SAUR</name>
<gene>
    <name evidence="1" type="ORF">K3G42_011025</name>
</gene>
<evidence type="ECO:0000313" key="1">
    <source>
        <dbReference type="EMBL" id="KAH7997971.1"/>
    </source>
</evidence>
<reference evidence="1" key="1">
    <citation type="submission" date="2021-08" db="EMBL/GenBank/DDBJ databases">
        <title>The first chromosome-level gecko genome reveals the dynamic sex chromosomes of Neotropical dwarf geckos (Sphaerodactylidae: Sphaerodactylus).</title>
        <authorList>
            <person name="Pinto B.J."/>
            <person name="Keating S.E."/>
            <person name="Gamble T."/>
        </authorList>
    </citation>
    <scope>NUCLEOTIDE SEQUENCE</scope>
    <source>
        <strain evidence="1">TG3544</strain>
    </source>
</reference>
<accession>A0ACB8EYQ9</accession>
<sequence>MGGAHAKILWQCCVSNLEGRRGEVAQGMCHGGGGGQGVGCSVPRVSSWGSSSLWGDAQHHLNGSTSSSCWHPPPPPFFSAWGCKCLSSPKWPGDATAALGLLAASICGILTAMCPSLLDDAALANSQRQELEKVVHLSINRGHFTSLLGPGTVAESGHVATNQHPSPAPATLEQTPSLEHAWHSHHQKGPRYCSGQLSQGSDVPGKETGARERQDSPSTERWGWGSESQLWGAHPLVGKKTESSTTYPVGYYLSWKLEGGGGFCYSPARSGPRKTGRCHVCAECGRTLFGTSLVQKRR</sequence>